<dbReference type="Gene3D" id="2.20.25.10">
    <property type="match status" value="1"/>
</dbReference>
<proteinExistence type="predicted"/>
<evidence type="ECO:0000313" key="2">
    <source>
        <dbReference type="Proteomes" id="UP000029725"/>
    </source>
</evidence>
<dbReference type="VEuPathDB" id="MicrosporidiaDB:DI09_149p60"/>
<dbReference type="PANTHER" id="PTHR12773">
    <property type="entry name" value="UPF0315 PROTEIN-RELATED"/>
    <property type="match status" value="1"/>
</dbReference>
<accession>A0A098VU53</accession>
<keyword evidence="2" id="KW-1185">Reference proteome</keyword>
<dbReference type="GO" id="GO:0046982">
    <property type="term" value="F:protein heterodimerization activity"/>
    <property type="evidence" value="ECO:0007669"/>
    <property type="project" value="InterPro"/>
</dbReference>
<dbReference type="GO" id="GO:0070476">
    <property type="term" value="P:rRNA (guanine-N7)-methylation"/>
    <property type="evidence" value="ECO:0007669"/>
    <property type="project" value="TreeGrafter"/>
</dbReference>
<dbReference type="RefSeq" id="XP_013239094.1">
    <property type="nucleotide sequence ID" value="XM_013383640.1"/>
</dbReference>
<dbReference type="EMBL" id="JMKJ01000054">
    <property type="protein sequence ID" value="KGG52658.1"/>
    <property type="molecule type" value="Genomic_DNA"/>
</dbReference>
<comment type="caution">
    <text evidence="1">The sequence shown here is derived from an EMBL/GenBank/DDBJ whole genome shotgun (WGS) entry which is preliminary data.</text>
</comment>
<dbReference type="GO" id="GO:0030488">
    <property type="term" value="P:tRNA methylation"/>
    <property type="evidence" value="ECO:0007669"/>
    <property type="project" value="TreeGrafter"/>
</dbReference>
<dbReference type="Proteomes" id="UP000029725">
    <property type="component" value="Unassembled WGS sequence"/>
</dbReference>
<dbReference type="PANTHER" id="PTHR12773:SF0">
    <property type="entry name" value="MULTIFUNCTIONAL METHYLTRANSFERASE SUBUNIT TRM112-LIKE PROTEIN"/>
    <property type="match status" value="1"/>
</dbReference>
<gene>
    <name evidence="1" type="ORF">DI09_149p60</name>
</gene>
<sequence>MKILTHNLLQCNVASKHCKGPKYPLEIEAADSTDLEKPSWTYTKTEYEPEFLERLISKINWPVLRKAAEAIQKFDPSIVYPETPPYYQNTTEEAMEISNGPSDLLTVAWCDKNEPNSEKWWKALNFWM</sequence>
<dbReference type="OrthoDB" id="2187549at2759"/>
<dbReference type="AlphaFoldDB" id="A0A098VU53"/>
<protein>
    <submittedName>
        <fullName evidence="1">Uncharacterized protein</fullName>
    </submittedName>
</protein>
<dbReference type="GeneID" id="25258461"/>
<dbReference type="HOGENOM" id="CLU_1960096_0_0_1"/>
<feature type="non-terminal residue" evidence="1">
    <location>
        <position position="128"/>
    </location>
</feature>
<dbReference type="InterPro" id="IPR039127">
    <property type="entry name" value="Trm112"/>
</dbReference>
<reference evidence="1 2" key="1">
    <citation type="submission" date="2014-04" db="EMBL/GenBank/DDBJ databases">
        <title>A new species of microsporidia sheds light on the evolution of extreme parasitism.</title>
        <authorList>
            <person name="Haag K.L."/>
            <person name="James T.Y."/>
            <person name="Larsson R."/>
            <person name="Schaer T.M."/>
            <person name="Refardt D."/>
            <person name="Pombert J.-F."/>
            <person name="Ebert D."/>
        </authorList>
    </citation>
    <scope>NUCLEOTIDE SEQUENCE [LARGE SCALE GENOMIC DNA]</scope>
    <source>
        <strain evidence="1 2">UGP3</strain>
        <tissue evidence="1">Spores</tissue>
    </source>
</reference>
<organism evidence="1 2">
    <name type="scientific">Mitosporidium daphniae</name>
    <dbReference type="NCBI Taxonomy" id="1485682"/>
    <lineage>
        <taxon>Eukaryota</taxon>
        <taxon>Fungi</taxon>
        <taxon>Fungi incertae sedis</taxon>
        <taxon>Microsporidia</taxon>
        <taxon>Mitosporidium</taxon>
    </lineage>
</organism>
<evidence type="ECO:0000313" key="1">
    <source>
        <dbReference type="EMBL" id="KGG52658.1"/>
    </source>
</evidence>
<name>A0A098VU53_9MICR</name>